<feature type="chain" id="PRO_5020036869" evidence="1">
    <location>
        <begin position="29"/>
        <end position="169"/>
    </location>
</feature>
<name>A0A4C1XDU2_EUMVA</name>
<dbReference type="Proteomes" id="UP000299102">
    <property type="component" value="Unassembled WGS sequence"/>
</dbReference>
<dbReference type="EMBL" id="BGZK01000786">
    <property type="protein sequence ID" value="GBP60355.1"/>
    <property type="molecule type" value="Genomic_DNA"/>
</dbReference>
<proteinExistence type="predicted"/>
<comment type="caution">
    <text evidence="2">The sequence shown here is derived from an EMBL/GenBank/DDBJ whole genome shotgun (WGS) entry which is preliminary data.</text>
</comment>
<feature type="signal peptide" evidence="1">
    <location>
        <begin position="1"/>
        <end position="28"/>
    </location>
</feature>
<keyword evidence="3" id="KW-1185">Reference proteome</keyword>
<sequence length="169" mass="18909">MTVAGSLRVVLIGYLGVAAFLAVDVSEGSVNVNVRPRRYLSFGNVSHFFTSEGWRPLARQWSRDRDHNRMCLNRFITRDGSKKRDLKKEREWDDIEIGFETKEFIDAGEAVGIANKRNLVRVNFTCSIMNTATNTALAEALSLEGLPGCGDGFDVDISDEENDVYSNLL</sequence>
<gene>
    <name evidence="2" type="ORF">EVAR_91390_1</name>
</gene>
<dbReference type="AlphaFoldDB" id="A0A4C1XDU2"/>
<evidence type="ECO:0000256" key="1">
    <source>
        <dbReference type="SAM" id="SignalP"/>
    </source>
</evidence>
<reference evidence="2 3" key="1">
    <citation type="journal article" date="2019" name="Commun. Biol.">
        <title>The bagworm genome reveals a unique fibroin gene that provides high tensile strength.</title>
        <authorList>
            <person name="Kono N."/>
            <person name="Nakamura H."/>
            <person name="Ohtoshi R."/>
            <person name="Tomita M."/>
            <person name="Numata K."/>
            <person name="Arakawa K."/>
        </authorList>
    </citation>
    <scope>NUCLEOTIDE SEQUENCE [LARGE SCALE GENOMIC DNA]</scope>
</reference>
<accession>A0A4C1XDU2</accession>
<organism evidence="2 3">
    <name type="scientific">Eumeta variegata</name>
    <name type="common">Bagworm moth</name>
    <name type="synonym">Eumeta japonica</name>
    <dbReference type="NCBI Taxonomy" id="151549"/>
    <lineage>
        <taxon>Eukaryota</taxon>
        <taxon>Metazoa</taxon>
        <taxon>Ecdysozoa</taxon>
        <taxon>Arthropoda</taxon>
        <taxon>Hexapoda</taxon>
        <taxon>Insecta</taxon>
        <taxon>Pterygota</taxon>
        <taxon>Neoptera</taxon>
        <taxon>Endopterygota</taxon>
        <taxon>Lepidoptera</taxon>
        <taxon>Glossata</taxon>
        <taxon>Ditrysia</taxon>
        <taxon>Tineoidea</taxon>
        <taxon>Psychidae</taxon>
        <taxon>Oiketicinae</taxon>
        <taxon>Eumeta</taxon>
    </lineage>
</organism>
<evidence type="ECO:0000313" key="2">
    <source>
        <dbReference type="EMBL" id="GBP60355.1"/>
    </source>
</evidence>
<keyword evidence="1" id="KW-0732">Signal</keyword>
<evidence type="ECO:0000313" key="3">
    <source>
        <dbReference type="Proteomes" id="UP000299102"/>
    </source>
</evidence>
<protein>
    <submittedName>
        <fullName evidence="2">Uncharacterized protein</fullName>
    </submittedName>
</protein>